<feature type="domain" description="YdhG-like" evidence="1">
    <location>
        <begin position="19"/>
        <end position="111"/>
    </location>
</feature>
<comment type="caution">
    <text evidence="2">The sequence shown here is derived from an EMBL/GenBank/DDBJ whole genome shotgun (WGS) entry which is preliminary data.</text>
</comment>
<reference evidence="2 3" key="1">
    <citation type="submission" date="2018-02" db="EMBL/GenBank/DDBJ databases">
        <title>Genomic Encyclopedia of Archaeal and Bacterial Type Strains, Phase II (KMG-II): from individual species to whole genera.</title>
        <authorList>
            <person name="Goeker M."/>
        </authorList>
    </citation>
    <scope>NUCLEOTIDE SEQUENCE [LARGE SCALE GENOMIC DNA]</scope>
    <source>
        <strain evidence="2 3">DSM 29526</strain>
    </source>
</reference>
<dbReference type="Pfam" id="PF08818">
    <property type="entry name" value="DUF1801"/>
    <property type="match status" value="1"/>
</dbReference>
<dbReference type="Proteomes" id="UP000237662">
    <property type="component" value="Unassembled WGS sequence"/>
</dbReference>
<protein>
    <submittedName>
        <fullName evidence="2">Uncharacterized protein YdhG (YjbR/CyaY superfamily)</fullName>
    </submittedName>
</protein>
<proteinExistence type="predicted"/>
<dbReference type="EMBL" id="PTJC01000008">
    <property type="protein sequence ID" value="PPK84221.1"/>
    <property type="molecule type" value="Genomic_DNA"/>
</dbReference>
<dbReference type="OrthoDB" id="115213at2"/>
<organism evidence="2 3">
    <name type="scientific">Neolewinella xylanilytica</name>
    <dbReference type="NCBI Taxonomy" id="1514080"/>
    <lineage>
        <taxon>Bacteria</taxon>
        <taxon>Pseudomonadati</taxon>
        <taxon>Bacteroidota</taxon>
        <taxon>Saprospiria</taxon>
        <taxon>Saprospirales</taxon>
        <taxon>Lewinellaceae</taxon>
        <taxon>Neolewinella</taxon>
    </lineage>
</organism>
<dbReference type="SUPFAM" id="SSF159888">
    <property type="entry name" value="YdhG-like"/>
    <property type="match status" value="1"/>
</dbReference>
<evidence type="ECO:0000313" key="2">
    <source>
        <dbReference type="EMBL" id="PPK84221.1"/>
    </source>
</evidence>
<name>A0A2S6I036_9BACT</name>
<sequence length="115" mass="13146">MVKTGRIDQYIEQFPRDTQAMLQQIRELIQSTAAAAEETISYGIPSFRLNGRYLIHFAAYKHHIGMYPVPTGKEFAATFSAYKTSGKGAIHFPLDRPLPEDLIRTILQYRISTLR</sequence>
<evidence type="ECO:0000259" key="1">
    <source>
        <dbReference type="Pfam" id="PF08818"/>
    </source>
</evidence>
<dbReference type="AlphaFoldDB" id="A0A2S6I036"/>
<evidence type="ECO:0000313" key="3">
    <source>
        <dbReference type="Proteomes" id="UP000237662"/>
    </source>
</evidence>
<gene>
    <name evidence="2" type="ORF">CLV84_3989</name>
</gene>
<keyword evidence="3" id="KW-1185">Reference proteome</keyword>
<dbReference type="RefSeq" id="WP_104421556.1">
    <property type="nucleotide sequence ID" value="NZ_PTJC01000008.1"/>
</dbReference>
<dbReference type="InterPro" id="IPR014922">
    <property type="entry name" value="YdhG-like"/>
</dbReference>
<accession>A0A2S6I036</accession>
<dbReference type="Gene3D" id="3.90.1150.200">
    <property type="match status" value="1"/>
</dbReference>